<reference evidence="1" key="1">
    <citation type="submission" date="2017-02" db="UniProtKB">
        <authorList>
            <consortium name="WormBaseParasite"/>
        </authorList>
    </citation>
    <scope>IDENTIFICATION</scope>
</reference>
<dbReference type="WBParaSite" id="HPLM_0000127201-mRNA-1">
    <property type="protein sequence ID" value="HPLM_0000127201-mRNA-1"/>
    <property type="gene ID" value="HPLM_0000127201"/>
</dbReference>
<sequence>MIITHNHFITEFFLPTISVFLAFSREISVSILVKSRFEFVSSC</sequence>
<protein>
    <submittedName>
        <fullName evidence="1">Uncharacterized protein</fullName>
    </submittedName>
</protein>
<proteinExistence type="predicted"/>
<evidence type="ECO:0000313" key="1">
    <source>
        <dbReference type="WBParaSite" id="HPLM_0000127201-mRNA-1"/>
    </source>
</evidence>
<accession>A0A0N4VVF2</accession>
<organism evidence="1">
    <name type="scientific">Haemonchus placei</name>
    <name type="common">Barber's pole worm</name>
    <dbReference type="NCBI Taxonomy" id="6290"/>
    <lineage>
        <taxon>Eukaryota</taxon>
        <taxon>Metazoa</taxon>
        <taxon>Ecdysozoa</taxon>
        <taxon>Nematoda</taxon>
        <taxon>Chromadorea</taxon>
        <taxon>Rhabditida</taxon>
        <taxon>Rhabditina</taxon>
        <taxon>Rhabditomorpha</taxon>
        <taxon>Strongyloidea</taxon>
        <taxon>Trichostrongylidae</taxon>
        <taxon>Haemonchus</taxon>
    </lineage>
</organism>
<name>A0A0N4VVF2_HAEPC</name>
<dbReference type="AlphaFoldDB" id="A0A0N4VVF2"/>